<proteinExistence type="predicted"/>
<reference evidence="2 3" key="1">
    <citation type="submission" date="2024-10" db="EMBL/GenBank/DDBJ databases">
        <title>The Natural Products Discovery Center: Release of the First 8490 Sequenced Strains for Exploring Actinobacteria Biosynthetic Diversity.</title>
        <authorList>
            <person name="Kalkreuter E."/>
            <person name="Kautsar S.A."/>
            <person name="Yang D."/>
            <person name="Bader C.D."/>
            <person name="Teijaro C.N."/>
            <person name="Fluegel L."/>
            <person name="Davis C.M."/>
            <person name="Simpson J.R."/>
            <person name="Lauterbach L."/>
            <person name="Steele A.D."/>
            <person name="Gui C."/>
            <person name="Meng S."/>
            <person name="Li G."/>
            <person name="Viehrig K."/>
            <person name="Ye F."/>
            <person name="Su P."/>
            <person name="Kiefer A.F."/>
            <person name="Nichols A."/>
            <person name="Cepeda A.J."/>
            <person name="Yan W."/>
            <person name="Fan B."/>
            <person name="Jiang Y."/>
            <person name="Adhikari A."/>
            <person name="Zheng C.-J."/>
            <person name="Schuster L."/>
            <person name="Cowan T.M."/>
            <person name="Smanski M.J."/>
            <person name="Chevrette M.G."/>
            <person name="De Carvalho L.P.S."/>
            <person name="Shen B."/>
        </authorList>
    </citation>
    <scope>NUCLEOTIDE SEQUENCE [LARGE SCALE GENOMIC DNA]</scope>
    <source>
        <strain evidence="2 3">NPDC019275</strain>
    </source>
</reference>
<dbReference type="RefSeq" id="WP_397093296.1">
    <property type="nucleotide sequence ID" value="NZ_JBIRYO010000014.1"/>
</dbReference>
<organism evidence="2 3">
    <name type="scientific">Nocardia xishanensis</name>
    <dbReference type="NCBI Taxonomy" id="238964"/>
    <lineage>
        <taxon>Bacteria</taxon>
        <taxon>Bacillati</taxon>
        <taxon>Actinomycetota</taxon>
        <taxon>Actinomycetes</taxon>
        <taxon>Mycobacteriales</taxon>
        <taxon>Nocardiaceae</taxon>
        <taxon>Nocardia</taxon>
    </lineage>
</organism>
<sequence>MFFEDVRNSPQFPRFADGGEVEEGRRPDYDDGFLATTRPGRLAPFLQWSTIASSGGQMLGKALQGKAFAAGGAVEEEHGPESSDGGFLSTSRTGSLFPFLQWHNWYNIYRNTRDQVTAAGGEAAVSALAGAVTGPAGAAATAAVTALTSMAGAVVEQFSTQSEALRRFTPLPMSSQPQLRTLEGRLGGGPDIDRSTTINVIKSEGYGPATSKDALSSRVLTYLTHVR</sequence>
<feature type="region of interest" description="Disordered" evidence="1">
    <location>
        <begin position="1"/>
        <end position="29"/>
    </location>
</feature>
<dbReference type="Proteomes" id="UP001611415">
    <property type="component" value="Unassembled WGS sequence"/>
</dbReference>
<evidence type="ECO:0000313" key="2">
    <source>
        <dbReference type="EMBL" id="MFI2475973.1"/>
    </source>
</evidence>
<keyword evidence="3" id="KW-1185">Reference proteome</keyword>
<evidence type="ECO:0000256" key="1">
    <source>
        <dbReference type="SAM" id="MobiDB-lite"/>
    </source>
</evidence>
<comment type="caution">
    <text evidence="2">The sequence shown here is derived from an EMBL/GenBank/DDBJ whole genome shotgun (WGS) entry which is preliminary data.</text>
</comment>
<accession>A0ABW7X4D7</accession>
<name>A0ABW7X4D7_9NOCA</name>
<dbReference type="EMBL" id="JBIRYO010000014">
    <property type="protein sequence ID" value="MFI2475973.1"/>
    <property type="molecule type" value="Genomic_DNA"/>
</dbReference>
<gene>
    <name evidence="2" type="ORF">ACH49W_21575</name>
</gene>
<evidence type="ECO:0000313" key="3">
    <source>
        <dbReference type="Proteomes" id="UP001611415"/>
    </source>
</evidence>
<protein>
    <submittedName>
        <fullName evidence="2">Uncharacterized protein</fullName>
    </submittedName>
</protein>